<dbReference type="SUPFAM" id="SSF81383">
    <property type="entry name" value="F-box domain"/>
    <property type="match status" value="1"/>
</dbReference>
<proteinExistence type="predicted"/>
<dbReference type="AlphaFoldDB" id="A0A1I8B1M9"/>
<protein>
    <submittedName>
        <fullName evidence="2">F-box domain-containing protein</fullName>
    </submittedName>
</protein>
<name>A0A1I8B1M9_MELHA</name>
<keyword evidence="1" id="KW-1185">Reference proteome</keyword>
<dbReference type="Proteomes" id="UP000095281">
    <property type="component" value="Unplaced"/>
</dbReference>
<reference evidence="2" key="1">
    <citation type="submission" date="2016-11" db="UniProtKB">
        <authorList>
            <consortium name="WormBaseParasite"/>
        </authorList>
    </citation>
    <scope>IDENTIFICATION</scope>
</reference>
<accession>A0A1I8B1M9</accession>
<organism evidence="1 2">
    <name type="scientific">Meloidogyne hapla</name>
    <name type="common">Root-knot nematode worm</name>
    <dbReference type="NCBI Taxonomy" id="6305"/>
    <lineage>
        <taxon>Eukaryota</taxon>
        <taxon>Metazoa</taxon>
        <taxon>Ecdysozoa</taxon>
        <taxon>Nematoda</taxon>
        <taxon>Chromadorea</taxon>
        <taxon>Rhabditida</taxon>
        <taxon>Tylenchina</taxon>
        <taxon>Tylenchomorpha</taxon>
        <taxon>Tylenchoidea</taxon>
        <taxon>Meloidogynidae</taxon>
        <taxon>Meloidogyninae</taxon>
        <taxon>Meloidogyne</taxon>
    </lineage>
</organism>
<evidence type="ECO:0000313" key="1">
    <source>
        <dbReference type="Proteomes" id="UP000095281"/>
    </source>
</evidence>
<evidence type="ECO:0000313" key="2">
    <source>
        <dbReference type="WBParaSite" id="MhA1_Contig1228.frz3.gene8"/>
    </source>
</evidence>
<dbReference type="WBParaSite" id="MhA1_Contig1228.frz3.gene8">
    <property type="protein sequence ID" value="MhA1_Contig1228.frz3.gene8"/>
    <property type="gene ID" value="MhA1_Contig1228.frz3.gene8"/>
</dbReference>
<sequence>MFNLSPETKLDIFKCLSFNQLLSMRQTIRHFNALFIEYENELARTQCKKTLYYNSMTQNVFFKIPSSPKNIRQLLIIRYWLERLFNFVFEKAKFNKIMFSHRFIKLLFFDYTNPLQFKIKNAFLKYYKPTEGMKFVLNNLAIYESFNITFI</sequence>
<dbReference type="InterPro" id="IPR036047">
    <property type="entry name" value="F-box-like_dom_sf"/>
</dbReference>